<evidence type="ECO:0000256" key="2">
    <source>
        <dbReference type="ARBA" id="ARBA00022801"/>
    </source>
</evidence>
<evidence type="ECO:0000256" key="4">
    <source>
        <dbReference type="ARBA" id="ARBA00040194"/>
    </source>
</evidence>
<accession>F5RN75</accession>
<dbReference type="GO" id="GO:0008270">
    <property type="term" value="F:zinc ion binding"/>
    <property type="evidence" value="ECO:0007669"/>
    <property type="project" value="InterPro"/>
</dbReference>
<keyword evidence="6" id="KW-0255">Endonuclease</keyword>
<evidence type="ECO:0000313" key="6">
    <source>
        <dbReference type="EMBL" id="EGK59207.1"/>
    </source>
</evidence>
<evidence type="ECO:0000313" key="7">
    <source>
        <dbReference type="Proteomes" id="UP000004067"/>
    </source>
</evidence>
<dbReference type="PANTHER" id="PTHR41286">
    <property type="entry name" value="HNH NUCLEASE YAJD-RELATED"/>
    <property type="match status" value="1"/>
</dbReference>
<dbReference type="EMBL" id="AFHQ01000038">
    <property type="protein sequence ID" value="EGK59207.1"/>
    <property type="molecule type" value="Genomic_DNA"/>
</dbReference>
<dbReference type="GO" id="GO:0005829">
    <property type="term" value="C:cytosol"/>
    <property type="evidence" value="ECO:0007669"/>
    <property type="project" value="TreeGrafter"/>
</dbReference>
<feature type="domain" description="HNH nuclease" evidence="5">
    <location>
        <begin position="24"/>
        <end position="77"/>
    </location>
</feature>
<protein>
    <recommendedName>
        <fullName evidence="4">Putative HNH nuclease YajD</fullName>
    </recommendedName>
</protein>
<comment type="caution">
    <text evidence="6">The sequence shown here is derived from an EMBL/GenBank/DDBJ whole genome shotgun (WGS) entry which is preliminary data.</text>
</comment>
<keyword evidence="2" id="KW-0378">Hydrolase</keyword>
<comment type="similarity">
    <text evidence="3">Belongs to the HNH nuclease family.</text>
</comment>
<dbReference type="eggNOG" id="COG1403">
    <property type="taxonomic scope" value="Bacteria"/>
</dbReference>
<dbReference type="SMART" id="SM00507">
    <property type="entry name" value="HNHc"/>
    <property type="match status" value="1"/>
</dbReference>
<dbReference type="AlphaFoldDB" id="F5RN75"/>
<dbReference type="InterPro" id="IPR002711">
    <property type="entry name" value="HNH"/>
</dbReference>
<dbReference type="Proteomes" id="UP000004067">
    <property type="component" value="Unassembled WGS sequence"/>
</dbReference>
<dbReference type="InterPro" id="IPR003615">
    <property type="entry name" value="HNH_nuc"/>
</dbReference>
<dbReference type="GO" id="GO:0016787">
    <property type="term" value="F:hydrolase activity"/>
    <property type="evidence" value="ECO:0007669"/>
    <property type="project" value="UniProtKB-KW"/>
</dbReference>
<gene>
    <name evidence="6" type="ORF">HMPREF9081_1711</name>
</gene>
<reference evidence="6 7" key="1">
    <citation type="submission" date="2011-04" db="EMBL/GenBank/DDBJ databases">
        <authorList>
            <person name="Muzny D."/>
            <person name="Qin X."/>
            <person name="Deng J."/>
            <person name="Jiang H."/>
            <person name="Liu Y."/>
            <person name="Qu J."/>
            <person name="Song X.-Z."/>
            <person name="Zhang L."/>
            <person name="Thornton R."/>
            <person name="Coyle M."/>
            <person name="Francisco L."/>
            <person name="Jackson L."/>
            <person name="Javaid M."/>
            <person name="Korchina V."/>
            <person name="Kovar C."/>
            <person name="Mata R."/>
            <person name="Mathew T."/>
            <person name="Ngo R."/>
            <person name="Nguyen L."/>
            <person name="Nguyen N."/>
            <person name="Okwuonu G."/>
            <person name="Ongeri F."/>
            <person name="Pham C."/>
            <person name="Simmons D."/>
            <person name="Wilczek-Boney K."/>
            <person name="Hale W."/>
            <person name="Jakkamsetti A."/>
            <person name="Pham P."/>
            <person name="Ruth R."/>
            <person name="San Lucas F."/>
            <person name="Warren J."/>
            <person name="Zhang J."/>
            <person name="Zhao Z."/>
            <person name="Zhou C."/>
            <person name="Zhu D."/>
            <person name="Lee S."/>
            <person name="Bess C."/>
            <person name="Blankenburg K."/>
            <person name="Forbes L."/>
            <person name="Fu Q."/>
            <person name="Gubbala S."/>
            <person name="Hirani K."/>
            <person name="Jayaseelan J.C."/>
            <person name="Lara F."/>
            <person name="Munidasa M."/>
            <person name="Palculict T."/>
            <person name="Patil S."/>
            <person name="Pu L.-L."/>
            <person name="Saada N."/>
            <person name="Tang L."/>
            <person name="Weissenberger G."/>
            <person name="Zhu Y."/>
            <person name="Hemphill L."/>
            <person name="Shang Y."/>
            <person name="Youmans B."/>
            <person name="Ayvaz T."/>
            <person name="Ross M."/>
            <person name="Santibanez J."/>
            <person name="Aqrawi P."/>
            <person name="Gross S."/>
            <person name="Joshi V."/>
            <person name="Fowler G."/>
            <person name="Nazareth L."/>
            <person name="Reid J."/>
            <person name="Worley K."/>
            <person name="Petrosino J."/>
            <person name="Highlander S."/>
            <person name="Gibbs R."/>
        </authorList>
    </citation>
    <scope>NUCLEOTIDE SEQUENCE [LARGE SCALE GENOMIC DNA]</scope>
    <source>
        <strain evidence="6 7">DSM 2778</strain>
    </source>
</reference>
<evidence type="ECO:0000259" key="5">
    <source>
        <dbReference type="SMART" id="SM00507"/>
    </source>
</evidence>
<sequence length="87" mass="9957">MQRHYEHFARGYNQHERYGGAWKKIRDRYIAAHPLCERCLGLGFATVATLVHHVKPIADGGTNEESNLKSLCVSCHEKIHQRKKSDG</sequence>
<dbReference type="Gene3D" id="1.10.30.50">
    <property type="match status" value="1"/>
</dbReference>
<dbReference type="HOGENOM" id="CLU_108879_4_2_9"/>
<dbReference type="CDD" id="cd00085">
    <property type="entry name" value="HNHc"/>
    <property type="match status" value="1"/>
</dbReference>
<dbReference type="PANTHER" id="PTHR41286:SF1">
    <property type="entry name" value="HNH NUCLEASE YAJD-RELATED"/>
    <property type="match status" value="1"/>
</dbReference>
<organism evidence="6 7">
    <name type="scientific">Centipeda periodontii DSM 2778</name>
    <dbReference type="NCBI Taxonomy" id="888060"/>
    <lineage>
        <taxon>Bacteria</taxon>
        <taxon>Bacillati</taxon>
        <taxon>Bacillota</taxon>
        <taxon>Negativicutes</taxon>
        <taxon>Selenomonadales</taxon>
        <taxon>Selenomonadaceae</taxon>
        <taxon>Centipeda</taxon>
    </lineage>
</organism>
<dbReference type="STRING" id="888060.HMPREF9081_1711"/>
<dbReference type="GO" id="GO:0003676">
    <property type="term" value="F:nucleic acid binding"/>
    <property type="evidence" value="ECO:0007669"/>
    <property type="project" value="InterPro"/>
</dbReference>
<evidence type="ECO:0000256" key="3">
    <source>
        <dbReference type="ARBA" id="ARBA00038412"/>
    </source>
</evidence>
<proteinExistence type="inferred from homology"/>
<dbReference type="GO" id="GO:0004519">
    <property type="term" value="F:endonuclease activity"/>
    <property type="evidence" value="ECO:0007669"/>
    <property type="project" value="UniProtKB-KW"/>
</dbReference>
<keyword evidence="1" id="KW-0540">Nuclease</keyword>
<keyword evidence="7" id="KW-1185">Reference proteome</keyword>
<dbReference type="Pfam" id="PF01844">
    <property type="entry name" value="HNH"/>
    <property type="match status" value="1"/>
</dbReference>
<evidence type="ECO:0000256" key="1">
    <source>
        <dbReference type="ARBA" id="ARBA00022722"/>
    </source>
</evidence>
<name>F5RN75_9FIRM</name>